<evidence type="ECO:0000313" key="2">
    <source>
        <dbReference type="EMBL" id="RLV73068.1"/>
    </source>
</evidence>
<organism evidence="2 3">
    <name type="scientific">Streptomyces rapamycinicus (strain ATCC 29253 / DSM 41530 / NRRL 5491 / AYB-994)</name>
    <name type="common">Streptomyces hygroscopicus (strain ATCC 29253)</name>
    <dbReference type="NCBI Taxonomy" id="1343740"/>
    <lineage>
        <taxon>Bacteria</taxon>
        <taxon>Bacillati</taxon>
        <taxon>Actinomycetota</taxon>
        <taxon>Actinomycetes</taxon>
        <taxon>Kitasatosporales</taxon>
        <taxon>Streptomycetaceae</taxon>
        <taxon>Streptomyces</taxon>
        <taxon>Streptomyces violaceusniger group</taxon>
    </lineage>
</organism>
<dbReference type="GO" id="GO:0008610">
    <property type="term" value="P:lipid biosynthetic process"/>
    <property type="evidence" value="ECO:0007669"/>
    <property type="project" value="UniProtKB-ARBA"/>
</dbReference>
<dbReference type="InterPro" id="IPR023213">
    <property type="entry name" value="CAT-like_dom_sf"/>
</dbReference>
<dbReference type="Gene3D" id="3.30.559.10">
    <property type="entry name" value="Chloramphenicol acetyltransferase-like domain"/>
    <property type="match status" value="1"/>
</dbReference>
<dbReference type="PANTHER" id="PTHR45398:SF1">
    <property type="entry name" value="ENZYME, PUTATIVE (JCVI)-RELATED"/>
    <property type="match status" value="1"/>
</dbReference>
<dbReference type="Proteomes" id="UP000281594">
    <property type="component" value="Unassembled WGS sequence"/>
</dbReference>
<dbReference type="EMBL" id="QYCY01000003">
    <property type="protein sequence ID" value="RLV73068.1"/>
    <property type="molecule type" value="Genomic_DNA"/>
</dbReference>
<feature type="domain" description="Condensation" evidence="1">
    <location>
        <begin position="7"/>
        <end position="118"/>
    </location>
</feature>
<dbReference type="Pfam" id="PF00668">
    <property type="entry name" value="Condensation"/>
    <property type="match status" value="1"/>
</dbReference>
<dbReference type="SUPFAM" id="SSF52777">
    <property type="entry name" value="CoA-dependent acyltransferases"/>
    <property type="match status" value="1"/>
</dbReference>
<reference evidence="2 3" key="1">
    <citation type="journal article" date="2018" name="J. Biol. Chem.">
        <title>Discovery of the actinoplanic acid pathway in Streptomyces rapamycinicus reveals a genetically conserved synergism with rapamycin.</title>
        <authorList>
            <person name="Mrak P."/>
            <person name="Krastel P."/>
            <person name="Pivk Lukancic P."/>
            <person name="Tao J."/>
            <person name="Pistorius D."/>
            <person name="Moore C.M."/>
        </authorList>
    </citation>
    <scope>NUCLEOTIDE SEQUENCE [LARGE SCALE GENOMIC DNA]</scope>
    <source>
        <strain evidence="2 3">NRRL 5491</strain>
    </source>
</reference>
<sequence length="140" mass="15724">MVRSRIEELLPLTPLQEGLLFHAVYDDGAPDVYMVQLVFDLDGPVDAQRLRSAAQAIVDRHMSLRAGFMTRGVPRPVQAIARRVRVPWREEDLRGLAEVEARDVFERWLAEDRGRPFRPGATAVAAVSRCSVSARTVSGW</sequence>
<evidence type="ECO:0000313" key="3">
    <source>
        <dbReference type="Proteomes" id="UP000281594"/>
    </source>
</evidence>
<dbReference type="InterPro" id="IPR001242">
    <property type="entry name" value="Condensation_dom"/>
</dbReference>
<proteinExistence type="predicted"/>
<name>A0A3L8R0E6_STRRN</name>
<dbReference type="PANTHER" id="PTHR45398">
    <property type="match status" value="1"/>
</dbReference>
<dbReference type="GO" id="GO:0003824">
    <property type="term" value="F:catalytic activity"/>
    <property type="evidence" value="ECO:0007669"/>
    <property type="project" value="InterPro"/>
</dbReference>
<protein>
    <submittedName>
        <fullName evidence="2">Non-ribosomal peptide synthetase</fullName>
    </submittedName>
</protein>
<dbReference type="AlphaFoldDB" id="A0A3L8R0E6"/>
<accession>A0A3L8R0E6</accession>
<evidence type="ECO:0000259" key="1">
    <source>
        <dbReference type="Pfam" id="PF00668"/>
    </source>
</evidence>
<comment type="caution">
    <text evidence="2">The sequence shown here is derived from an EMBL/GenBank/DDBJ whole genome shotgun (WGS) entry which is preliminary data.</text>
</comment>
<dbReference type="RefSeq" id="WP_121826330.1">
    <property type="nucleotide sequence ID" value="NZ_QYCY01000003.1"/>
</dbReference>
<gene>
    <name evidence="2" type="ORF">D3C57_143735</name>
</gene>